<evidence type="ECO:0000313" key="2">
    <source>
        <dbReference type="EMBL" id="CAA7400198.1"/>
    </source>
</evidence>
<dbReference type="Pfam" id="PF20675">
    <property type="entry name" value="MPH2"/>
    <property type="match status" value="1"/>
</dbReference>
<feature type="domain" description="Maintenance of Photosystem II under High light 2 C-terminal" evidence="1">
    <location>
        <begin position="144"/>
        <end position="249"/>
    </location>
</feature>
<dbReference type="GO" id="GO:0010206">
    <property type="term" value="P:photosystem II repair"/>
    <property type="evidence" value="ECO:0007669"/>
    <property type="project" value="InterPro"/>
</dbReference>
<gene>
    <name evidence="2" type="ORF">SI8410_08010876</name>
</gene>
<dbReference type="OrthoDB" id="1924976at2759"/>
<dbReference type="EMBL" id="LR746271">
    <property type="protein sequence ID" value="CAA7400198.1"/>
    <property type="molecule type" value="Genomic_DNA"/>
</dbReference>
<proteinExistence type="predicted"/>
<dbReference type="PANTHER" id="PTHR35742:SF1">
    <property type="entry name" value="THYLAKOID LUMENAL 16.5 KDA PROTEIN, CHLOROPLASTIC"/>
    <property type="match status" value="1"/>
</dbReference>
<protein>
    <recommendedName>
        <fullName evidence="1">Maintenance of Photosystem II under High light 2 C-terminal domain-containing protein</fullName>
    </recommendedName>
</protein>
<keyword evidence="3" id="KW-1185">Reference proteome</keyword>
<evidence type="ECO:0000259" key="1">
    <source>
        <dbReference type="Pfam" id="PF20675"/>
    </source>
</evidence>
<dbReference type="AlphaFoldDB" id="A0A7I8KSX6"/>
<dbReference type="Proteomes" id="UP000663760">
    <property type="component" value="Chromosome 8"/>
</dbReference>
<dbReference type="InterPro" id="IPR038862">
    <property type="entry name" value="MPH2"/>
</dbReference>
<accession>A0A7I8KSX6</accession>
<sequence length="249" mass="26088">MAVVLGLYTATATVSFSPASTSQMSAAAGTVPAVLPHRLKPRNTSGKRGLLHRRVTAKLPAVNTRDDSAEGADNRPVPLPRRQYLAAAASCLAALSLTGGIPPASAAILEADDDIELLEKVKKDRKKRLERQGVISSSSRETGYLQELVYKLSKVGQAIDGNDLSAAGTILGPNANADWMKNANAAFAKLSSSSEEKNEVHAFNSSLASLITSVAKMDAESSKEAFVTSANALEKWVTLAGLVGEISGL</sequence>
<dbReference type="InterPro" id="IPR049072">
    <property type="entry name" value="MPH2_C"/>
</dbReference>
<dbReference type="PANTHER" id="PTHR35742">
    <property type="entry name" value="THYLAKOID LUMENAL 16.5 KDA PROTEIN, CHLOROPLASTIC"/>
    <property type="match status" value="1"/>
</dbReference>
<evidence type="ECO:0000313" key="3">
    <source>
        <dbReference type="Proteomes" id="UP000663760"/>
    </source>
</evidence>
<name>A0A7I8KSX6_SPIIN</name>
<reference evidence="2" key="1">
    <citation type="submission" date="2020-02" db="EMBL/GenBank/DDBJ databases">
        <authorList>
            <person name="Scholz U."/>
            <person name="Mascher M."/>
            <person name="Fiebig A."/>
        </authorList>
    </citation>
    <scope>NUCLEOTIDE SEQUENCE</scope>
</reference>
<organism evidence="2 3">
    <name type="scientific">Spirodela intermedia</name>
    <name type="common">Intermediate duckweed</name>
    <dbReference type="NCBI Taxonomy" id="51605"/>
    <lineage>
        <taxon>Eukaryota</taxon>
        <taxon>Viridiplantae</taxon>
        <taxon>Streptophyta</taxon>
        <taxon>Embryophyta</taxon>
        <taxon>Tracheophyta</taxon>
        <taxon>Spermatophyta</taxon>
        <taxon>Magnoliopsida</taxon>
        <taxon>Liliopsida</taxon>
        <taxon>Araceae</taxon>
        <taxon>Lemnoideae</taxon>
        <taxon>Spirodela</taxon>
    </lineage>
</organism>